<dbReference type="InterPro" id="IPR001138">
    <property type="entry name" value="Zn2Cys6_DnaBD"/>
</dbReference>
<dbReference type="EMBL" id="QZAT01000199">
    <property type="protein sequence ID" value="THX22156.1"/>
    <property type="molecule type" value="Genomic_DNA"/>
</dbReference>
<dbReference type="GO" id="GO:0005634">
    <property type="term" value="C:nucleus"/>
    <property type="evidence" value="ECO:0007669"/>
    <property type="project" value="InterPro"/>
</dbReference>
<evidence type="ECO:0000256" key="3">
    <source>
        <dbReference type="ARBA" id="ARBA00023125"/>
    </source>
</evidence>
<evidence type="ECO:0000256" key="1">
    <source>
        <dbReference type="ARBA" id="ARBA00022723"/>
    </source>
</evidence>
<comment type="caution">
    <text evidence="8">The sequence shown here is derived from an EMBL/GenBank/DDBJ whole genome shotgun (WGS) entry which is preliminary data.</text>
</comment>
<feature type="compositionally biased region" description="Low complexity" evidence="6">
    <location>
        <begin position="76"/>
        <end position="90"/>
    </location>
</feature>
<dbReference type="GO" id="GO:0045122">
    <property type="term" value="P:aflatoxin biosynthetic process"/>
    <property type="evidence" value="ECO:0007669"/>
    <property type="project" value="InterPro"/>
</dbReference>
<dbReference type="InterPro" id="IPR036864">
    <property type="entry name" value="Zn2-C6_fun-type_DNA-bd_sf"/>
</dbReference>
<keyword evidence="2" id="KW-0805">Transcription regulation</keyword>
<keyword evidence="5" id="KW-0539">Nucleus</keyword>
<organism evidence="8 9">
    <name type="scientific">Aureobasidium pullulans</name>
    <name type="common">Black yeast</name>
    <name type="synonym">Pullularia pullulans</name>
    <dbReference type="NCBI Taxonomy" id="5580"/>
    <lineage>
        <taxon>Eukaryota</taxon>
        <taxon>Fungi</taxon>
        <taxon>Dikarya</taxon>
        <taxon>Ascomycota</taxon>
        <taxon>Pezizomycotina</taxon>
        <taxon>Dothideomycetes</taxon>
        <taxon>Dothideomycetidae</taxon>
        <taxon>Dothideales</taxon>
        <taxon>Saccotheciaceae</taxon>
        <taxon>Aureobasidium</taxon>
    </lineage>
</organism>
<dbReference type="AlphaFoldDB" id="A0AB74JGC2"/>
<dbReference type="PANTHER" id="PTHR31069:SF31">
    <property type="entry name" value="MONODICTYPHENONE CLUSTER TRANSCRIPTION FACTOR-RELATED"/>
    <property type="match status" value="1"/>
</dbReference>
<evidence type="ECO:0000256" key="6">
    <source>
        <dbReference type="SAM" id="MobiDB-lite"/>
    </source>
</evidence>
<dbReference type="GO" id="GO:0008270">
    <property type="term" value="F:zinc ion binding"/>
    <property type="evidence" value="ECO:0007669"/>
    <property type="project" value="InterPro"/>
</dbReference>
<keyword evidence="3" id="KW-0238">DNA-binding</keyword>
<accession>A0AB74JGC2</accession>
<keyword evidence="4" id="KW-0804">Transcription</keyword>
<dbReference type="Gene3D" id="4.10.240.10">
    <property type="entry name" value="Zn(2)-C6 fungal-type DNA-binding domain"/>
    <property type="match status" value="1"/>
</dbReference>
<dbReference type="CDD" id="cd00067">
    <property type="entry name" value="GAL4"/>
    <property type="match status" value="1"/>
</dbReference>
<dbReference type="GO" id="GO:0000981">
    <property type="term" value="F:DNA-binding transcription factor activity, RNA polymerase II-specific"/>
    <property type="evidence" value="ECO:0007669"/>
    <property type="project" value="InterPro"/>
</dbReference>
<keyword evidence="1" id="KW-0479">Metal-binding</keyword>
<dbReference type="PANTHER" id="PTHR31069">
    <property type="entry name" value="OLEATE-ACTIVATED TRANSCRIPTION FACTOR 1-RELATED"/>
    <property type="match status" value="1"/>
</dbReference>
<evidence type="ECO:0000256" key="4">
    <source>
        <dbReference type="ARBA" id="ARBA00023163"/>
    </source>
</evidence>
<sequence length="445" mass="48591">MNTETPDTVTATISGRSRKLRASCDRCSASKIKCGQERPACQRCVNSNRPCNYSVSRRLGKPPASDRRRPSTPAYRSSRNTSRNTLSPNSFDPDSDQSEAGGSDHPMRANSHGFNLHSLPTNDQGLANYVYSSTLSTPHLEMDLDQLFDYQGLQKHNQLDSLNTLHGSMAGSRDGIDLSDLQATDMHLSDELMLLYQSGTDNQTSSITSDAVSSIAERQPVIFAATTSTLHQPQMRPPINEFNSMGQTADTGMSCATLAHKVLNSLSKYSTFCSAQTLNAPIKVDEALTTSKQANVAFHRLVACSGCCTSQNLLSLVIIIYKILNCYAAIVQKIVKPETRSSSPRAVDVCMNAAPISIGAYQVDAEDEDRFKMQLVSNELRKVSRSIQTLISRFSDPSNKSAAGSLMDGDFDESGSDLCHVLENMLSIKLKRLTRAVSLALRQSD</sequence>
<dbReference type="InterPro" id="IPR013700">
    <property type="entry name" value="AflR"/>
</dbReference>
<evidence type="ECO:0000313" key="9">
    <source>
        <dbReference type="Proteomes" id="UP000310374"/>
    </source>
</evidence>
<dbReference type="Pfam" id="PF08493">
    <property type="entry name" value="AflR"/>
    <property type="match status" value="1"/>
</dbReference>
<reference evidence="8 9" key="1">
    <citation type="submission" date="2018-10" db="EMBL/GenBank/DDBJ databases">
        <title>Fifty Aureobasidium pullulans genomes reveal a recombining polyextremotolerant generalist.</title>
        <authorList>
            <person name="Gostincar C."/>
            <person name="Turk M."/>
            <person name="Zajc J."/>
            <person name="Gunde-Cimerman N."/>
        </authorList>
    </citation>
    <scope>NUCLEOTIDE SEQUENCE [LARGE SCALE GENOMIC DNA]</scope>
    <source>
        <strain evidence="8 9">EXF-10081</strain>
    </source>
</reference>
<feature type="domain" description="Zn(2)-C6 fungal-type" evidence="7">
    <location>
        <begin position="23"/>
        <end position="53"/>
    </location>
</feature>
<dbReference type="PROSITE" id="PS50048">
    <property type="entry name" value="ZN2_CY6_FUNGAL_2"/>
    <property type="match status" value="1"/>
</dbReference>
<dbReference type="Pfam" id="PF00172">
    <property type="entry name" value="Zn_clus"/>
    <property type="match status" value="1"/>
</dbReference>
<dbReference type="InterPro" id="IPR050675">
    <property type="entry name" value="OAF3"/>
</dbReference>
<dbReference type="GO" id="GO:0003677">
    <property type="term" value="F:DNA binding"/>
    <property type="evidence" value="ECO:0007669"/>
    <property type="project" value="UniProtKB-KW"/>
</dbReference>
<proteinExistence type="predicted"/>
<protein>
    <recommendedName>
        <fullName evidence="7">Zn(2)-C6 fungal-type domain-containing protein</fullName>
    </recommendedName>
</protein>
<gene>
    <name evidence="8" type="ORF">D6D12_09415</name>
</gene>
<dbReference type="Proteomes" id="UP000310374">
    <property type="component" value="Unassembled WGS sequence"/>
</dbReference>
<feature type="region of interest" description="Disordered" evidence="6">
    <location>
        <begin position="52"/>
        <end position="118"/>
    </location>
</feature>
<evidence type="ECO:0000256" key="2">
    <source>
        <dbReference type="ARBA" id="ARBA00023015"/>
    </source>
</evidence>
<dbReference type="SMART" id="SM00066">
    <property type="entry name" value="GAL4"/>
    <property type="match status" value="1"/>
</dbReference>
<evidence type="ECO:0000259" key="7">
    <source>
        <dbReference type="PROSITE" id="PS50048"/>
    </source>
</evidence>
<evidence type="ECO:0000313" key="8">
    <source>
        <dbReference type="EMBL" id="THX22156.1"/>
    </source>
</evidence>
<name>A0AB74JGC2_AURPU</name>
<dbReference type="SUPFAM" id="SSF57701">
    <property type="entry name" value="Zn2/Cys6 DNA-binding domain"/>
    <property type="match status" value="1"/>
</dbReference>
<dbReference type="PRINTS" id="PR00755">
    <property type="entry name" value="AFLATOXINBRP"/>
</dbReference>
<dbReference type="PROSITE" id="PS00463">
    <property type="entry name" value="ZN2_CY6_FUNGAL_1"/>
    <property type="match status" value="1"/>
</dbReference>
<evidence type="ECO:0000256" key="5">
    <source>
        <dbReference type="ARBA" id="ARBA00023242"/>
    </source>
</evidence>